<dbReference type="GO" id="GO:0009073">
    <property type="term" value="P:aromatic amino acid family biosynthetic process"/>
    <property type="evidence" value="ECO:0007669"/>
    <property type="project" value="UniProtKB-KW"/>
</dbReference>
<evidence type="ECO:0000256" key="4">
    <source>
        <dbReference type="ARBA" id="ARBA00023270"/>
    </source>
</evidence>
<dbReference type="AlphaFoldDB" id="A0A0R2BP01"/>
<dbReference type="Pfam" id="PF01487">
    <property type="entry name" value="DHquinase_I"/>
    <property type="match status" value="1"/>
</dbReference>
<comment type="similarity">
    <text evidence="5">Belongs to the type-I 3-dehydroquinase family.</text>
</comment>
<dbReference type="InterPro" id="IPR001381">
    <property type="entry name" value="DHquinase_I"/>
</dbReference>
<dbReference type="UniPathway" id="UPA00053">
    <property type="reaction ID" value="UER00086"/>
</dbReference>
<evidence type="ECO:0000256" key="1">
    <source>
        <dbReference type="ARBA" id="ARBA00001864"/>
    </source>
</evidence>
<dbReference type="PATRIC" id="fig|1423733.4.peg.3023"/>
<sequence length="261" mass="28418">MTPVTFKHLTLGNGLPKICVPITGTDVTKVIGQAGEVVSSSTDLVEWRLDYLNNLEDLDQLVKTANRLTEILGELPLIATLRDRTEGGKRQIADTDYRDIYTQLLTKTKITAIDLEWQRDPDTIKNLIALADSNHVRTVISHHEFNHTPAETDMVNQLTAMARTHGSVVKLAVMPKTSDDVLALMNATHQVSAAIDQPLITMAMGALGAVTRIAGQTFNSCLTFASVHSQSAPGQLSVEQTRQILTTLAPNIEGLETSPLT</sequence>
<accession>A0A0R2BP01</accession>
<evidence type="ECO:0000256" key="3">
    <source>
        <dbReference type="ARBA" id="ARBA00023239"/>
    </source>
</evidence>
<proteinExistence type="inferred from homology"/>
<dbReference type="FunFam" id="3.20.20.70:FF:000047">
    <property type="entry name" value="3-dehydroquinate dehydratase"/>
    <property type="match status" value="1"/>
</dbReference>
<dbReference type="EMBL" id="AYYR01000009">
    <property type="protein sequence ID" value="KRM77542.1"/>
    <property type="molecule type" value="Genomic_DNA"/>
</dbReference>
<comment type="pathway">
    <text evidence="5">Metabolic intermediate biosynthesis; chorismate biosynthesis; chorismate from D-erythrose 4-phosphate and phosphoenolpyruvate: step 3/7.</text>
</comment>
<dbReference type="EC" id="4.2.1.10" evidence="5"/>
<evidence type="ECO:0000313" key="6">
    <source>
        <dbReference type="EMBL" id="KRM77542.1"/>
    </source>
</evidence>
<keyword evidence="5" id="KW-0028">Amino-acid biosynthesis</keyword>
<evidence type="ECO:0000256" key="5">
    <source>
        <dbReference type="HAMAP-Rule" id="MF_00214"/>
    </source>
</evidence>
<keyword evidence="4 5" id="KW-0704">Schiff base</keyword>
<dbReference type="HAMAP" id="MF_00214">
    <property type="entry name" value="AroD"/>
    <property type="match status" value="1"/>
</dbReference>
<evidence type="ECO:0000256" key="2">
    <source>
        <dbReference type="ARBA" id="ARBA00023141"/>
    </source>
</evidence>
<feature type="binding site" evidence="5">
    <location>
        <position position="82"/>
    </location>
    <ligand>
        <name>3-dehydroquinate</name>
        <dbReference type="ChEBI" id="CHEBI:32364"/>
    </ligand>
</feature>
<dbReference type="InterPro" id="IPR013785">
    <property type="entry name" value="Aldolase_TIM"/>
</dbReference>
<dbReference type="GO" id="GO:0046279">
    <property type="term" value="P:3,4-dihydroxybenzoate biosynthetic process"/>
    <property type="evidence" value="ECO:0007669"/>
    <property type="project" value="TreeGrafter"/>
</dbReference>
<dbReference type="GO" id="GO:0008652">
    <property type="term" value="P:amino acid biosynthetic process"/>
    <property type="evidence" value="ECO:0007669"/>
    <property type="project" value="UniProtKB-KW"/>
</dbReference>
<comment type="caution">
    <text evidence="6">The sequence shown here is derived from an EMBL/GenBank/DDBJ whole genome shotgun (WGS) entry which is preliminary data.</text>
</comment>
<dbReference type="CDD" id="cd00502">
    <property type="entry name" value="DHQase_I"/>
    <property type="match status" value="1"/>
</dbReference>
<organism evidence="6 7">
    <name type="scientific">Secundilactobacillus collinoides DSM 20515 = JCM 1123</name>
    <dbReference type="NCBI Taxonomy" id="1423733"/>
    <lineage>
        <taxon>Bacteria</taxon>
        <taxon>Bacillati</taxon>
        <taxon>Bacillota</taxon>
        <taxon>Bacilli</taxon>
        <taxon>Lactobacillales</taxon>
        <taxon>Lactobacillaceae</taxon>
        <taxon>Secundilactobacillus</taxon>
    </lineage>
</organism>
<feature type="binding site" evidence="5">
    <location>
        <begin position="46"/>
        <end position="48"/>
    </location>
    <ligand>
        <name>3-dehydroquinate</name>
        <dbReference type="ChEBI" id="CHEBI:32364"/>
    </ligand>
</feature>
<keyword evidence="3 5" id="KW-0456">Lyase</keyword>
<keyword evidence="2 5" id="KW-0057">Aromatic amino acid biosynthesis</keyword>
<dbReference type="Proteomes" id="UP000051845">
    <property type="component" value="Unassembled WGS sequence"/>
</dbReference>
<reference evidence="6 7" key="1">
    <citation type="journal article" date="2015" name="Genome Announc.">
        <title>Expanding the biotechnology potential of lactobacilli through comparative genomics of 213 strains and associated genera.</title>
        <authorList>
            <person name="Sun Z."/>
            <person name="Harris H.M."/>
            <person name="McCann A."/>
            <person name="Guo C."/>
            <person name="Argimon S."/>
            <person name="Zhang W."/>
            <person name="Yang X."/>
            <person name="Jeffery I.B."/>
            <person name="Cooney J.C."/>
            <person name="Kagawa T.F."/>
            <person name="Liu W."/>
            <person name="Song Y."/>
            <person name="Salvetti E."/>
            <person name="Wrobel A."/>
            <person name="Rasinkangas P."/>
            <person name="Parkhill J."/>
            <person name="Rea M.C."/>
            <person name="O'Sullivan O."/>
            <person name="Ritari J."/>
            <person name="Douillard F.P."/>
            <person name="Paul Ross R."/>
            <person name="Yang R."/>
            <person name="Briner A.E."/>
            <person name="Felis G.E."/>
            <person name="de Vos W.M."/>
            <person name="Barrangou R."/>
            <person name="Klaenhammer T.R."/>
            <person name="Caufield P.W."/>
            <person name="Cui Y."/>
            <person name="Zhang H."/>
            <person name="O'Toole P.W."/>
        </authorList>
    </citation>
    <scope>NUCLEOTIDE SEQUENCE [LARGE SCALE GENOMIC DNA]</scope>
    <source>
        <strain evidence="6 7">DSM 20515</strain>
    </source>
</reference>
<dbReference type="NCBIfam" id="TIGR01093">
    <property type="entry name" value="aroD"/>
    <property type="match status" value="1"/>
</dbReference>
<dbReference type="GO" id="GO:0009423">
    <property type="term" value="P:chorismate biosynthetic process"/>
    <property type="evidence" value="ECO:0007669"/>
    <property type="project" value="UniProtKB-UniRule"/>
</dbReference>
<dbReference type="SUPFAM" id="SSF51569">
    <property type="entry name" value="Aldolase"/>
    <property type="match status" value="1"/>
</dbReference>
<feature type="active site" description="Proton donor/acceptor" evidence="5">
    <location>
        <position position="143"/>
    </location>
</feature>
<dbReference type="RefSeq" id="WP_054759214.1">
    <property type="nucleotide sequence ID" value="NZ_AYYR01000009.1"/>
</dbReference>
<protein>
    <recommendedName>
        <fullName evidence="5">3-dehydroquinate dehydratase</fullName>
        <shortName evidence="5">3-dehydroquinase</shortName>
        <ecNumber evidence="5">4.2.1.10</ecNumber>
    </recommendedName>
    <alternativeName>
        <fullName evidence="5">Type I DHQase</fullName>
    </alternativeName>
    <alternativeName>
        <fullName evidence="5">Type I dehydroquinase</fullName>
        <shortName evidence="5">DHQ1</shortName>
    </alternativeName>
</protein>
<comment type="subunit">
    <text evidence="5">Homodimer.</text>
</comment>
<feature type="active site" description="Schiff-base intermediate with substrate" evidence="5">
    <location>
        <position position="170"/>
    </location>
</feature>
<dbReference type="InterPro" id="IPR050146">
    <property type="entry name" value="Type-I_3-dehydroquinase"/>
</dbReference>
<comment type="catalytic activity">
    <reaction evidence="1 5">
        <text>3-dehydroquinate = 3-dehydroshikimate + H2O</text>
        <dbReference type="Rhea" id="RHEA:21096"/>
        <dbReference type="ChEBI" id="CHEBI:15377"/>
        <dbReference type="ChEBI" id="CHEBI:16630"/>
        <dbReference type="ChEBI" id="CHEBI:32364"/>
        <dbReference type="EC" id="4.2.1.10"/>
    </reaction>
</comment>
<dbReference type="GO" id="GO:0003855">
    <property type="term" value="F:3-dehydroquinate dehydratase activity"/>
    <property type="evidence" value="ECO:0007669"/>
    <property type="project" value="UniProtKB-UniRule"/>
</dbReference>
<dbReference type="PANTHER" id="PTHR43699:SF1">
    <property type="entry name" value="3-DEHYDROQUINATE DEHYDRATASE"/>
    <property type="match status" value="1"/>
</dbReference>
<dbReference type="Gene3D" id="3.20.20.70">
    <property type="entry name" value="Aldolase class I"/>
    <property type="match status" value="1"/>
</dbReference>
<dbReference type="PANTHER" id="PTHR43699">
    <property type="entry name" value="3-DEHYDROQUINATE DEHYDRATASE"/>
    <property type="match status" value="1"/>
</dbReference>
<feature type="binding site" evidence="5">
    <location>
        <position position="235"/>
    </location>
    <ligand>
        <name>3-dehydroquinate</name>
        <dbReference type="ChEBI" id="CHEBI:32364"/>
    </ligand>
</feature>
<gene>
    <name evidence="5" type="primary">aroD</name>
    <name evidence="6" type="ORF">FC82_GL002897</name>
</gene>
<feature type="binding site" evidence="5">
    <location>
        <position position="212"/>
    </location>
    <ligand>
        <name>3-dehydroquinate</name>
        <dbReference type="ChEBI" id="CHEBI:32364"/>
    </ligand>
</feature>
<evidence type="ECO:0000313" key="7">
    <source>
        <dbReference type="Proteomes" id="UP000051845"/>
    </source>
</evidence>
<comment type="caution">
    <text evidence="5">Lacks conserved residue(s) required for the propagation of feature annotation.</text>
</comment>
<comment type="function">
    <text evidence="5">Involved in the third step of the chorismate pathway, which leads to the biosynthesis of aromatic amino acids. Catalyzes the cis-dehydration of 3-dehydroquinate (DHQ) and introduces the first double bond of the aromatic ring to yield 3-dehydroshikimate.</text>
</comment>
<feature type="binding site" evidence="5">
    <location>
        <position position="231"/>
    </location>
    <ligand>
        <name>3-dehydroquinate</name>
        <dbReference type="ChEBI" id="CHEBI:32364"/>
    </ligand>
</feature>
<dbReference type="STRING" id="33960.TY91_01535"/>
<name>A0A0R2BP01_SECCO</name>